<dbReference type="EMBL" id="JBHSDR010000003">
    <property type="protein sequence ID" value="MFC4294644.1"/>
    <property type="molecule type" value="Genomic_DNA"/>
</dbReference>
<reference evidence="2" key="1">
    <citation type="journal article" date="2019" name="Int. J. Syst. Evol. Microbiol.">
        <title>The Global Catalogue of Microorganisms (GCM) 10K type strain sequencing project: providing services to taxonomists for standard genome sequencing and annotation.</title>
        <authorList>
            <consortium name="The Broad Institute Genomics Platform"/>
            <consortium name="The Broad Institute Genome Sequencing Center for Infectious Disease"/>
            <person name="Wu L."/>
            <person name="Ma J."/>
        </authorList>
    </citation>
    <scope>NUCLEOTIDE SEQUENCE [LARGE SCALE GENOMIC DNA]</scope>
    <source>
        <strain evidence="2">CGMCC 1.12989</strain>
    </source>
</reference>
<accession>A0ABV8RPL6</accession>
<gene>
    <name evidence="1" type="ORF">ACFO0A_06175</name>
</gene>
<proteinExistence type="predicted"/>
<keyword evidence="2" id="KW-1185">Reference proteome</keyword>
<organism evidence="1 2">
    <name type="scientific">Novosphingobium tardum</name>
    <dbReference type="NCBI Taxonomy" id="1538021"/>
    <lineage>
        <taxon>Bacteria</taxon>
        <taxon>Pseudomonadati</taxon>
        <taxon>Pseudomonadota</taxon>
        <taxon>Alphaproteobacteria</taxon>
        <taxon>Sphingomonadales</taxon>
        <taxon>Sphingomonadaceae</taxon>
        <taxon>Novosphingobium</taxon>
    </lineage>
</organism>
<dbReference type="Proteomes" id="UP001595828">
    <property type="component" value="Unassembled WGS sequence"/>
</dbReference>
<dbReference type="RefSeq" id="WP_379538090.1">
    <property type="nucleotide sequence ID" value="NZ_JBHSDR010000003.1"/>
</dbReference>
<comment type="caution">
    <text evidence="1">The sequence shown here is derived from an EMBL/GenBank/DDBJ whole genome shotgun (WGS) entry which is preliminary data.</text>
</comment>
<evidence type="ECO:0000313" key="2">
    <source>
        <dbReference type="Proteomes" id="UP001595828"/>
    </source>
</evidence>
<sequence length="44" mass="4394">MTAIRSFANQIVAGAAALALSVVLISGTVSTPAPYSVPVSEMMA</sequence>
<name>A0ABV8RPL6_9SPHN</name>
<evidence type="ECO:0000313" key="1">
    <source>
        <dbReference type="EMBL" id="MFC4294644.1"/>
    </source>
</evidence>
<protein>
    <submittedName>
        <fullName evidence="1">Uncharacterized protein</fullName>
    </submittedName>
</protein>